<dbReference type="RefSeq" id="WP_073061484.1">
    <property type="nucleotide sequence ID" value="NZ_FQUS01000006.1"/>
</dbReference>
<evidence type="ECO:0000256" key="4">
    <source>
        <dbReference type="ARBA" id="ARBA00022982"/>
    </source>
</evidence>
<name>A0A1M4ZPZ7_9BACT</name>
<evidence type="ECO:0000256" key="2">
    <source>
        <dbReference type="ARBA" id="ARBA00022617"/>
    </source>
</evidence>
<dbReference type="Proteomes" id="UP000184041">
    <property type="component" value="Unassembled WGS sequence"/>
</dbReference>
<feature type="binding site" description="covalent" evidence="6">
    <location>
        <position position="877"/>
    </location>
    <ligand>
        <name>heme c</name>
        <dbReference type="ChEBI" id="CHEBI:61717"/>
    </ligand>
</feature>
<dbReference type="PROSITE" id="PS51007">
    <property type="entry name" value="CYTC"/>
    <property type="match status" value="1"/>
</dbReference>
<proteinExistence type="predicted"/>
<keyword evidence="3 6" id="KW-0479">Metal-binding</keyword>
<feature type="domain" description="PKD" evidence="8">
    <location>
        <begin position="732"/>
        <end position="791"/>
    </location>
</feature>
<dbReference type="InterPro" id="IPR029010">
    <property type="entry name" value="ThuA-like"/>
</dbReference>
<dbReference type="Gene3D" id="1.10.760.10">
    <property type="entry name" value="Cytochrome c-like domain"/>
    <property type="match status" value="1"/>
</dbReference>
<dbReference type="AlphaFoldDB" id="A0A1M4ZPZ7"/>
<evidence type="ECO:0000313" key="10">
    <source>
        <dbReference type="EMBL" id="SHF19616.1"/>
    </source>
</evidence>
<dbReference type="Pfam" id="PF00034">
    <property type="entry name" value="Cytochrom_C"/>
    <property type="match status" value="1"/>
</dbReference>
<dbReference type="SUPFAM" id="SSF52317">
    <property type="entry name" value="Class I glutamine amidotransferase-like"/>
    <property type="match status" value="1"/>
</dbReference>
<keyword evidence="5 6" id="KW-0408">Iron</keyword>
<dbReference type="InterPro" id="IPR011042">
    <property type="entry name" value="6-blade_b-propeller_TolB-like"/>
</dbReference>
<dbReference type="PROSITE" id="PS50093">
    <property type="entry name" value="PKD"/>
    <property type="match status" value="1"/>
</dbReference>
<dbReference type="InterPro" id="IPR029062">
    <property type="entry name" value="Class_I_gatase-like"/>
</dbReference>
<dbReference type="CDD" id="cd00146">
    <property type="entry name" value="PKD"/>
    <property type="match status" value="1"/>
</dbReference>
<evidence type="ECO:0000256" key="3">
    <source>
        <dbReference type="ARBA" id="ARBA00022723"/>
    </source>
</evidence>
<dbReference type="InterPro" id="IPR009056">
    <property type="entry name" value="Cyt_c-like_dom"/>
</dbReference>
<dbReference type="InterPro" id="IPR011041">
    <property type="entry name" value="Quinoprot_gluc/sorb_DH_b-prop"/>
</dbReference>
<dbReference type="PROSITE" id="PS51257">
    <property type="entry name" value="PROKAR_LIPOPROTEIN"/>
    <property type="match status" value="1"/>
</dbReference>
<evidence type="ECO:0000256" key="7">
    <source>
        <dbReference type="SAM" id="MobiDB-lite"/>
    </source>
</evidence>
<dbReference type="InterPro" id="IPR036909">
    <property type="entry name" value="Cyt_c-like_dom_sf"/>
</dbReference>
<comment type="PTM">
    <text evidence="6">Binds 1 heme c group covalently per subunit.</text>
</comment>
<reference evidence="10 11" key="1">
    <citation type="submission" date="2016-11" db="EMBL/GenBank/DDBJ databases">
        <authorList>
            <person name="Jaros S."/>
            <person name="Januszkiewicz K."/>
            <person name="Wedrychowicz H."/>
        </authorList>
    </citation>
    <scope>NUCLEOTIDE SEQUENCE [LARGE SCALE GENOMIC DNA]</scope>
    <source>
        <strain evidence="10 11">DSM 21986</strain>
    </source>
</reference>
<dbReference type="InterPro" id="IPR013783">
    <property type="entry name" value="Ig-like_fold"/>
</dbReference>
<feature type="binding site" description="covalent" evidence="6">
    <location>
        <position position="926"/>
    </location>
    <ligand>
        <name>heme c</name>
        <dbReference type="ChEBI" id="CHEBI:61717"/>
    </ligand>
</feature>
<sequence>MKHTRSLTPYLVIILFAFLFISCAKRSGPPKVLVFSKTAGFYHEAIPDGVAAIQQLGDEHGFEVDTTTNAALFTEDTLRQYSAVVFLNTNGNVLDKYQEADFERYIQAGGGYMGIHSAAATEYQWGWYGRLAGGYFLDHPEVQEAVLHVEDDTHASTEFLPDLWKRTDEWYSFDNFNEEVNVLLTIDEDSYEGGTAMGYHPMAWYHNYDGGRAFYTALGHTKESYTDERYLNHILAGIEYAIGENHKLDYTEATTHRVPDANRFSKTQLVSGKLFEPTEMTILPDRNILIAQRRGGILLYNNRDSTLSPVGALDVYWKTDEPNVNAEEGLMGIQADPDFEENGYVYAFYSPADTSVNRLSRFTFEEDTLRSETTILQFYSKRDICCHTGGSIAFDQEGLLYLSTGDNSTPFNQPDQPYVLDGYAPLDEREGFEQYDARRTSGNANDLRGKILRIRVNEDGSYEIPEGNLYPEGREGTRPEIYVQGNRNPYRISVDQENGYLYWGEVGPDAREDSLDTRGPRGYDEINQAREAGFFGWPMFIADNKAYHRYDYGSGESGEPFDPEQPRNLSPNNTGIKELPSPQPAFIWYPYGASEEFPQVGTGGRNAMAGPVYYTDRYPGETRLPEYYDGKLFIYDWIRGWIKVVTMQPGGDFDKMESFMPEIELNAPIDMEVGPDGRIYILEYGSGWFAENDDSGLLRIDFNAGNRPPEVEDLSVNKTSGTLPFEITATVEAGDPEQDQLSYIWSLGEGTTIETNEPRLEHTFEEIGEYAISVEVHDGHGHSVASSSVSVYAGNREPEVYIDIEGNSTFYFPGRPVSYAVRVEDEEGSTAPDDLDLSRLFVTASYVEGEERTDAPQGHQEATETMSGKSMIESYDCQACHTVDSPSVGPSYTAIAERYRDSTGIHSYLIDKIINGSTGVWGDRAMPAHLELSEADAHKIVSWIMTHSGEGQARESLPPSGQLQPTLDKELISNGVFILSASYTDQGSTDAKPLTGNTSVYLRNNTISLASAKNMQGYETMTYDDKLLLNVPEEEGSFGLDHMDLTGISGVRITTVTREPVEEEYLFEIRLDSPDGKKAGEVLRSGAGQQTGEGFANSVTIPVDEGIAEGTHELYIVSRPAGGQTSARLVLSEITFLNE</sequence>
<protein>
    <submittedName>
        <fullName evidence="10">Glucose/arabinose dehydrogenase, beta-propeller fold</fullName>
    </submittedName>
</protein>
<dbReference type="InterPro" id="IPR022409">
    <property type="entry name" value="PKD/Chitinase_dom"/>
</dbReference>
<feature type="domain" description="Cytochrome c" evidence="9">
    <location>
        <begin position="863"/>
        <end position="948"/>
    </location>
</feature>
<dbReference type="InterPro" id="IPR035986">
    <property type="entry name" value="PKD_dom_sf"/>
</dbReference>
<dbReference type="STRING" id="1194090.SAMN05443144_10687"/>
<dbReference type="PANTHER" id="PTHR40469:SF2">
    <property type="entry name" value="GALACTOSE-BINDING DOMAIN-LIKE SUPERFAMILY PROTEIN"/>
    <property type="match status" value="1"/>
</dbReference>
<gene>
    <name evidence="10" type="ORF">SAMN05443144_10687</name>
</gene>
<keyword evidence="4" id="KW-0249">Electron transport</keyword>
<dbReference type="Gene3D" id="3.40.50.880">
    <property type="match status" value="1"/>
</dbReference>
<dbReference type="Pfam" id="PF00801">
    <property type="entry name" value="PKD"/>
    <property type="match status" value="1"/>
</dbReference>
<dbReference type="Gene3D" id="2.120.10.30">
    <property type="entry name" value="TolB, C-terminal domain"/>
    <property type="match status" value="1"/>
</dbReference>
<dbReference type="Pfam" id="PF06283">
    <property type="entry name" value="ThuA"/>
    <property type="match status" value="1"/>
</dbReference>
<dbReference type="SUPFAM" id="SSF49299">
    <property type="entry name" value="PKD domain"/>
    <property type="match status" value="1"/>
</dbReference>
<dbReference type="OrthoDB" id="9816308at2"/>
<dbReference type="InterPro" id="IPR002324">
    <property type="entry name" value="Cyt_c_ID"/>
</dbReference>
<feature type="binding site" description="covalent" evidence="6">
    <location>
        <position position="881"/>
    </location>
    <ligand>
        <name>heme c</name>
        <dbReference type="ChEBI" id="CHEBI:61717"/>
    </ligand>
</feature>
<dbReference type="Gene3D" id="2.60.40.10">
    <property type="entry name" value="Immunoglobulins"/>
    <property type="match status" value="1"/>
</dbReference>
<accession>A0A1M4ZPZ7</accession>
<dbReference type="SUPFAM" id="SSF50952">
    <property type="entry name" value="Soluble quinoprotein glucose dehydrogenase"/>
    <property type="match status" value="1"/>
</dbReference>
<evidence type="ECO:0000313" key="11">
    <source>
        <dbReference type="Proteomes" id="UP000184041"/>
    </source>
</evidence>
<evidence type="ECO:0000259" key="9">
    <source>
        <dbReference type="PROSITE" id="PS51007"/>
    </source>
</evidence>
<dbReference type="InterPro" id="IPR012938">
    <property type="entry name" value="Glc/Sorbosone_DH"/>
</dbReference>
<dbReference type="Pfam" id="PF07995">
    <property type="entry name" value="GSDH"/>
    <property type="match status" value="1"/>
</dbReference>
<dbReference type="PANTHER" id="PTHR40469">
    <property type="entry name" value="SECRETED GLYCOSYL HYDROLASE"/>
    <property type="match status" value="1"/>
</dbReference>
<keyword evidence="1" id="KW-0813">Transport</keyword>
<dbReference type="GO" id="GO:0005506">
    <property type="term" value="F:iron ion binding"/>
    <property type="evidence" value="ECO:0007669"/>
    <property type="project" value="InterPro"/>
</dbReference>
<dbReference type="InterPro" id="IPR000601">
    <property type="entry name" value="PKD_dom"/>
</dbReference>
<dbReference type="GO" id="GO:0020037">
    <property type="term" value="F:heme binding"/>
    <property type="evidence" value="ECO:0007669"/>
    <property type="project" value="InterPro"/>
</dbReference>
<evidence type="ECO:0000256" key="1">
    <source>
        <dbReference type="ARBA" id="ARBA00022448"/>
    </source>
</evidence>
<dbReference type="SUPFAM" id="SSF46626">
    <property type="entry name" value="Cytochrome c"/>
    <property type="match status" value="1"/>
</dbReference>
<dbReference type="SMART" id="SM00089">
    <property type="entry name" value="PKD"/>
    <property type="match status" value="1"/>
</dbReference>
<evidence type="ECO:0000256" key="6">
    <source>
        <dbReference type="PIRSR" id="PIRSR602324-1"/>
    </source>
</evidence>
<evidence type="ECO:0000259" key="8">
    <source>
        <dbReference type="PROSITE" id="PS50093"/>
    </source>
</evidence>
<dbReference type="PRINTS" id="PR00606">
    <property type="entry name" value="CYTCHROMECID"/>
</dbReference>
<dbReference type="GO" id="GO:0009055">
    <property type="term" value="F:electron transfer activity"/>
    <property type="evidence" value="ECO:0007669"/>
    <property type="project" value="InterPro"/>
</dbReference>
<keyword evidence="2 6" id="KW-0349">Heme</keyword>
<dbReference type="EMBL" id="FQUS01000006">
    <property type="protein sequence ID" value="SHF19616.1"/>
    <property type="molecule type" value="Genomic_DNA"/>
</dbReference>
<organism evidence="10 11">
    <name type="scientific">Fodinibius roseus</name>
    <dbReference type="NCBI Taxonomy" id="1194090"/>
    <lineage>
        <taxon>Bacteria</taxon>
        <taxon>Pseudomonadati</taxon>
        <taxon>Balneolota</taxon>
        <taxon>Balneolia</taxon>
        <taxon>Balneolales</taxon>
        <taxon>Balneolaceae</taxon>
        <taxon>Fodinibius</taxon>
    </lineage>
</organism>
<feature type="region of interest" description="Disordered" evidence="7">
    <location>
        <begin position="555"/>
        <end position="576"/>
    </location>
</feature>
<evidence type="ECO:0000256" key="5">
    <source>
        <dbReference type="ARBA" id="ARBA00023004"/>
    </source>
</evidence>
<keyword evidence="11" id="KW-1185">Reference proteome</keyword>